<comment type="similarity">
    <text evidence="2">Belongs to the tumor necrosis factor family.</text>
</comment>
<dbReference type="Pfam" id="PF00229">
    <property type="entry name" value="TNF"/>
    <property type="match status" value="1"/>
</dbReference>
<evidence type="ECO:0000256" key="2">
    <source>
        <dbReference type="ARBA" id="ARBA00008670"/>
    </source>
</evidence>
<dbReference type="Gene3D" id="2.60.120.40">
    <property type="match status" value="1"/>
</dbReference>
<accession>A0AAW0N1I4</accession>
<evidence type="ECO:0000313" key="6">
    <source>
        <dbReference type="EMBL" id="KAK7888963.1"/>
    </source>
</evidence>
<comment type="subcellular location">
    <subcellularLocation>
        <location evidence="1">Membrane</location>
    </subcellularLocation>
</comment>
<organism evidence="6 7">
    <name type="scientific">Mugilogobius chulae</name>
    <name type="common">yellowstripe goby</name>
    <dbReference type="NCBI Taxonomy" id="88201"/>
    <lineage>
        <taxon>Eukaryota</taxon>
        <taxon>Metazoa</taxon>
        <taxon>Chordata</taxon>
        <taxon>Craniata</taxon>
        <taxon>Vertebrata</taxon>
        <taxon>Euteleostomi</taxon>
        <taxon>Actinopterygii</taxon>
        <taxon>Neopterygii</taxon>
        <taxon>Teleostei</taxon>
        <taxon>Neoteleostei</taxon>
        <taxon>Acanthomorphata</taxon>
        <taxon>Gobiaria</taxon>
        <taxon>Gobiiformes</taxon>
        <taxon>Gobioidei</taxon>
        <taxon>Gobiidae</taxon>
        <taxon>Gobionellinae</taxon>
        <taxon>Mugilogobius</taxon>
    </lineage>
</organism>
<dbReference type="GO" id="GO:0008625">
    <property type="term" value="P:extrinsic apoptotic signaling pathway via death domain receptors"/>
    <property type="evidence" value="ECO:0007669"/>
    <property type="project" value="TreeGrafter"/>
</dbReference>
<sequence>MKDVSKMVKVLNRSTEENAINAPQKQIGFYENVLKEVQKKEEERPAAHVLGRFVNDHAHKTLKWEPRLGRAFTAGGVVYRMEDGALQVNQTGLYYIYCRVELIFRTCQSTSSFDHAVFVRRASHSSPLTLMHTHRSGFCPPNHGRGWTTDSFLGSAYICRKTTEC</sequence>
<keyword evidence="3" id="KW-0202">Cytokine</keyword>
<feature type="domain" description="THD" evidence="5">
    <location>
        <begin position="45"/>
        <end position="165"/>
    </location>
</feature>
<dbReference type="Proteomes" id="UP001460270">
    <property type="component" value="Unassembled WGS sequence"/>
</dbReference>
<gene>
    <name evidence="6" type="ORF">WMY93_024523</name>
</gene>
<dbReference type="GO" id="GO:0006955">
    <property type="term" value="P:immune response"/>
    <property type="evidence" value="ECO:0007669"/>
    <property type="project" value="InterPro"/>
</dbReference>
<evidence type="ECO:0000256" key="3">
    <source>
        <dbReference type="ARBA" id="ARBA00022514"/>
    </source>
</evidence>
<dbReference type="InterPro" id="IPR006052">
    <property type="entry name" value="TNF_dom"/>
</dbReference>
<keyword evidence="7" id="KW-1185">Reference proteome</keyword>
<protein>
    <recommendedName>
        <fullName evidence="5">THD domain-containing protein</fullName>
    </recommendedName>
</protein>
<evidence type="ECO:0000256" key="1">
    <source>
        <dbReference type="ARBA" id="ARBA00004370"/>
    </source>
</evidence>
<dbReference type="PANTHER" id="PTHR11471:SF33">
    <property type="entry name" value="TUMOR NECROSIS FACTOR LIGAND SUPERFAMILY MEMBER 6"/>
    <property type="match status" value="1"/>
</dbReference>
<name>A0AAW0N1I4_9GOBI</name>
<dbReference type="GO" id="GO:0005164">
    <property type="term" value="F:tumor necrosis factor receptor binding"/>
    <property type="evidence" value="ECO:0007669"/>
    <property type="project" value="InterPro"/>
</dbReference>
<evidence type="ECO:0000259" key="5">
    <source>
        <dbReference type="PROSITE" id="PS50049"/>
    </source>
</evidence>
<evidence type="ECO:0000313" key="7">
    <source>
        <dbReference type="Proteomes" id="UP001460270"/>
    </source>
</evidence>
<reference evidence="7" key="1">
    <citation type="submission" date="2024-04" db="EMBL/GenBank/DDBJ databases">
        <title>Salinicola lusitanus LLJ914,a marine bacterium isolated from the Okinawa Trough.</title>
        <authorList>
            <person name="Li J."/>
        </authorList>
    </citation>
    <scope>NUCLEOTIDE SEQUENCE [LARGE SCALE GENOMIC DNA]</scope>
</reference>
<dbReference type="GO" id="GO:0016020">
    <property type="term" value="C:membrane"/>
    <property type="evidence" value="ECO:0007669"/>
    <property type="project" value="UniProtKB-SubCell"/>
</dbReference>
<dbReference type="InterPro" id="IPR008983">
    <property type="entry name" value="Tumour_necrosis_fac-like_dom"/>
</dbReference>
<dbReference type="AlphaFoldDB" id="A0AAW0N1I4"/>
<dbReference type="EMBL" id="JBBPFD010000018">
    <property type="protein sequence ID" value="KAK7888963.1"/>
    <property type="molecule type" value="Genomic_DNA"/>
</dbReference>
<dbReference type="GO" id="GO:0043123">
    <property type="term" value="P:positive regulation of canonical NF-kappaB signal transduction"/>
    <property type="evidence" value="ECO:0007669"/>
    <property type="project" value="TreeGrafter"/>
</dbReference>
<dbReference type="SUPFAM" id="SSF49842">
    <property type="entry name" value="TNF-like"/>
    <property type="match status" value="1"/>
</dbReference>
<comment type="caution">
    <text evidence="6">The sequence shown here is derived from an EMBL/GenBank/DDBJ whole genome shotgun (WGS) entry which is preliminary data.</text>
</comment>
<evidence type="ECO:0000256" key="4">
    <source>
        <dbReference type="ARBA" id="ARBA00023136"/>
    </source>
</evidence>
<proteinExistence type="inferred from homology"/>
<dbReference type="PROSITE" id="PS50049">
    <property type="entry name" value="THD_2"/>
    <property type="match status" value="1"/>
</dbReference>
<keyword evidence="4" id="KW-0472">Membrane</keyword>
<dbReference type="GO" id="GO:0005125">
    <property type="term" value="F:cytokine activity"/>
    <property type="evidence" value="ECO:0007669"/>
    <property type="project" value="UniProtKB-KW"/>
</dbReference>
<dbReference type="GO" id="GO:0005615">
    <property type="term" value="C:extracellular space"/>
    <property type="evidence" value="ECO:0007669"/>
    <property type="project" value="UniProtKB-KW"/>
</dbReference>
<dbReference type="PANTHER" id="PTHR11471">
    <property type="entry name" value="TUMOR NECROSIS FACTOR FAMILY MEMBER"/>
    <property type="match status" value="1"/>
</dbReference>